<feature type="transmembrane region" description="Helical" evidence="7">
    <location>
        <begin position="78"/>
        <end position="99"/>
    </location>
</feature>
<feature type="transmembrane region" description="Helical" evidence="7">
    <location>
        <begin position="6"/>
        <end position="26"/>
    </location>
</feature>
<reference evidence="8 9" key="1">
    <citation type="submission" date="2017-10" db="EMBL/GenBank/DDBJ databases">
        <title>Frigbacter circumglobatus gen. nov. sp. nov., isolated from sediment cultured in situ.</title>
        <authorList>
            <person name="Zhao Z."/>
        </authorList>
    </citation>
    <scope>NUCLEOTIDE SEQUENCE [LARGE SCALE GENOMIC DNA]</scope>
    <source>
        <strain evidence="8 9">ZYL</strain>
    </source>
</reference>
<evidence type="ECO:0000256" key="3">
    <source>
        <dbReference type="ARBA" id="ARBA00022475"/>
    </source>
</evidence>
<dbReference type="Pfam" id="PF00420">
    <property type="entry name" value="Oxidored_q2"/>
    <property type="match status" value="1"/>
</dbReference>
<keyword evidence="4 7" id="KW-0812">Transmembrane</keyword>
<accession>A0A2G4YSV1</accession>
<dbReference type="NCBIfam" id="NF005621">
    <property type="entry name" value="PRK07375.1-6"/>
    <property type="match status" value="1"/>
</dbReference>
<keyword evidence="9" id="KW-1185">Reference proteome</keyword>
<comment type="similarity">
    <text evidence="2">Belongs to the CPA3 antiporters (TC 2.A.63) subunit C family.</text>
</comment>
<dbReference type="InterPro" id="IPR039428">
    <property type="entry name" value="NUOK/Mnh_C1-like"/>
</dbReference>
<feature type="transmembrane region" description="Helical" evidence="7">
    <location>
        <begin position="33"/>
        <end position="50"/>
    </location>
</feature>
<evidence type="ECO:0000256" key="2">
    <source>
        <dbReference type="ARBA" id="ARBA00010388"/>
    </source>
</evidence>
<evidence type="ECO:0000256" key="7">
    <source>
        <dbReference type="SAM" id="Phobius"/>
    </source>
</evidence>
<keyword evidence="3" id="KW-1003">Cell membrane</keyword>
<dbReference type="OrthoDB" id="9799219at2"/>
<dbReference type="Gene3D" id="1.10.287.3510">
    <property type="match status" value="1"/>
</dbReference>
<keyword evidence="5 7" id="KW-1133">Transmembrane helix</keyword>
<evidence type="ECO:0000256" key="1">
    <source>
        <dbReference type="ARBA" id="ARBA00004651"/>
    </source>
</evidence>
<gene>
    <name evidence="8" type="ORF">CRD36_07070</name>
</gene>
<evidence type="ECO:0000313" key="9">
    <source>
        <dbReference type="Proteomes" id="UP000229730"/>
    </source>
</evidence>
<dbReference type="InterPro" id="IPR050601">
    <property type="entry name" value="CPA3_antiporter_subunitC"/>
</dbReference>
<sequence>MDVLGLFNYWVFVILLMLGFFAIVARTNLIKKVIGLSIFQAAVFLMYISMGKVEGGTAPIIVPGLPDDVIFSNPLPQVLILTAIVVGISTTALALAMVVRIKEEYGTVEEDEIRQKDSREKETTS</sequence>
<organism evidence="8 9">
    <name type="scientific">Paremcibacter congregatus</name>
    <dbReference type="NCBI Taxonomy" id="2043170"/>
    <lineage>
        <taxon>Bacteria</taxon>
        <taxon>Pseudomonadati</taxon>
        <taxon>Pseudomonadota</taxon>
        <taxon>Alphaproteobacteria</taxon>
        <taxon>Emcibacterales</taxon>
        <taxon>Emcibacteraceae</taxon>
        <taxon>Paremcibacter</taxon>
    </lineage>
</organism>
<dbReference type="InParanoid" id="A0A2G4YSV1"/>
<proteinExistence type="inferred from homology"/>
<evidence type="ECO:0000256" key="6">
    <source>
        <dbReference type="ARBA" id="ARBA00023136"/>
    </source>
</evidence>
<evidence type="ECO:0000256" key="5">
    <source>
        <dbReference type="ARBA" id="ARBA00022989"/>
    </source>
</evidence>
<comment type="subcellular location">
    <subcellularLocation>
        <location evidence="1">Cell membrane</location>
        <topology evidence="1">Multi-pass membrane protein</topology>
    </subcellularLocation>
</comment>
<dbReference type="GO" id="GO:0005886">
    <property type="term" value="C:plasma membrane"/>
    <property type="evidence" value="ECO:0007669"/>
    <property type="project" value="UniProtKB-SubCell"/>
</dbReference>
<dbReference type="NCBIfam" id="NF005624">
    <property type="entry name" value="PRK07375.2-3"/>
    <property type="match status" value="1"/>
</dbReference>
<evidence type="ECO:0000313" key="8">
    <source>
        <dbReference type="EMBL" id="PHZ85418.1"/>
    </source>
</evidence>
<dbReference type="Proteomes" id="UP000229730">
    <property type="component" value="Unassembled WGS sequence"/>
</dbReference>
<protein>
    <submittedName>
        <fullName evidence="8">Na+/H+ antiporter subunit C</fullName>
    </submittedName>
</protein>
<dbReference type="PANTHER" id="PTHR34583:SF2">
    <property type="entry name" value="ANTIPORTER SUBUNIT MNHC2-RELATED"/>
    <property type="match status" value="1"/>
</dbReference>
<dbReference type="EMBL" id="PDEM01000016">
    <property type="protein sequence ID" value="PHZ85418.1"/>
    <property type="molecule type" value="Genomic_DNA"/>
</dbReference>
<name>A0A2G4YSV1_9PROT</name>
<dbReference type="AlphaFoldDB" id="A0A2G4YSV1"/>
<dbReference type="PANTHER" id="PTHR34583">
    <property type="entry name" value="ANTIPORTER SUBUNIT MNHC2-RELATED"/>
    <property type="match status" value="1"/>
</dbReference>
<dbReference type="RefSeq" id="WP_099472308.1">
    <property type="nucleotide sequence ID" value="NZ_CAXBMK010000001.1"/>
</dbReference>
<evidence type="ECO:0000256" key="4">
    <source>
        <dbReference type="ARBA" id="ARBA00022692"/>
    </source>
</evidence>
<keyword evidence="6 7" id="KW-0472">Membrane</keyword>
<comment type="caution">
    <text evidence="8">The sequence shown here is derived from an EMBL/GenBank/DDBJ whole genome shotgun (WGS) entry which is preliminary data.</text>
</comment>